<dbReference type="GO" id="GO:0016709">
    <property type="term" value="F:oxidoreductase activity, acting on paired donors, with incorporation or reduction of molecular oxygen, NAD(P)H as one donor, and incorporation of one atom of oxygen"/>
    <property type="evidence" value="ECO:0007669"/>
    <property type="project" value="UniProtKB-ARBA"/>
</dbReference>
<dbReference type="AlphaFoldDB" id="A0A840Q3I5"/>
<dbReference type="Pfam" id="PF01494">
    <property type="entry name" value="FAD_binding_3"/>
    <property type="match status" value="1"/>
</dbReference>
<dbReference type="Gene3D" id="3.50.50.60">
    <property type="entry name" value="FAD/NAD(P)-binding domain"/>
    <property type="match status" value="1"/>
</dbReference>
<proteinExistence type="predicted"/>
<feature type="domain" description="FAD-binding" evidence="5">
    <location>
        <begin position="5"/>
        <end position="72"/>
    </location>
</feature>
<evidence type="ECO:0000259" key="5">
    <source>
        <dbReference type="Pfam" id="PF01494"/>
    </source>
</evidence>
<protein>
    <submittedName>
        <fullName evidence="6">2-polyprenyl-6-methoxyphenol hydroxylase-like FAD-dependent oxidoreductase</fullName>
    </submittedName>
</protein>
<sequence length="105" mass="11352">MLERIPVLIVGAGLSGLSTAVFLGLHGTPSLVVERHASTSTHPKARGQQQHTMEALRLAGLEAAFTEASPKDQGFLLRIAHSANGPVFREILHDTFVWSGDRWPS</sequence>
<dbReference type="RefSeq" id="WP_246470831.1">
    <property type="nucleotide sequence ID" value="NZ_JACHIW010000001.1"/>
</dbReference>
<gene>
    <name evidence="6" type="ORF">BJ970_002590</name>
</gene>
<dbReference type="InterPro" id="IPR050641">
    <property type="entry name" value="RIFMO-like"/>
</dbReference>
<evidence type="ECO:0000256" key="4">
    <source>
        <dbReference type="SAM" id="Phobius"/>
    </source>
</evidence>
<reference evidence="6 7" key="1">
    <citation type="submission" date="2020-08" db="EMBL/GenBank/DDBJ databases">
        <title>Sequencing the genomes of 1000 actinobacteria strains.</title>
        <authorList>
            <person name="Klenk H.-P."/>
        </authorList>
    </citation>
    <scope>NUCLEOTIDE SEQUENCE [LARGE SCALE GENOMIC DNA]</scope>
    <source>
        <strain evidence="6 7">DSM 45584</strain>
    </source>
</reference>
<dbReference type="PANTHER" id="PTHR43004">
    <property type="entry name" value="TRK SYSTEM POTASSIUM UPTAKE PROTEIN"/>
    <property type="match status" value="1"/>
</dbReference>
<keyword evidence="4" id="KW-0812">Transmembrane</keyword>
<dbReference type="Proteomes" id="UP000584374">
    <property type="component" value="Unassembled WGS sequence"/>
</dbReference>
<evidence type="ECO:0000256" key="1">
    <source>
        <dbReference type="ARBA" id="ARBA00001974"/>
    </source>
</evidence>
<dbReference type="SUPFAM" id="SSF51905">
    <property type="entry name" value="FAD/NAD(P)-binding domain"/>
    <property type="match status" value="1"/>
</dbReference>
<evidence type="ECO:0000313" key="6">
    <source>
        <dbReference type="EMBL" id="MBB5155056.1"/>
    </source>
</evidence>
<comment type="caution">
    <text evidence="6">The sequence shown here is derived from an EMBL/GenBank/DDBJ whole genome shotgun (WGS) entry which is preliminary data.</text>
</comment>
<dbReference type="Gene3D" id="3.30.9.10">
    <property type="entry name" value="D-Amino Acid Oxidase, subunit A, domain 2"/>
    <property type="match status" value="1"/>
</dbReference>
<evidence type="ECO:0000256" key="3">
    <source>
        <dbReference type="ARBA" id="ARBA00022827"/>
    </source>
</evidence>
<name>A0A840Q3I5_9PSEU</name>
<organism evidence="6 7">
    <name type="scientific">Saccharopolyspora phatthalungensis</name>
    <dbReference type="NCBI Taxonomy" id="664693"/>
    <lineage>
        <taxon>Bacteria</taxon>
        <taxon>Bacillati</taxon>
        <taxon>Actinomycetota</taxon>
        <taxon>Actinomycetes</taxon>
        <taxon>Pseudonocardiales</taxon>
        <taxon>Pseudonocardiaceae</taxon>
        <taxon>Saccharopolyspora</taxon>
    </lineage>
</organism>
<keyword evidence="3" id="KW-0274">FAD</keyword>
<evidence type="ECO:0000313" key="7">
    <source>
        <dbReference type="Proteomes" id="UP000584374"/>
    </source>
</evidence>
<feature type="transmembrane region" description="Helical" evidence="4">
    <location>
        <begin position="6"/>
        <end position="25"/>
    </location>
</feature>
<dbReference type="InterPro" id="IPR036188">
    <property type="entry name" value="FAD/NAD-bd_sf"/>
</dbReference>
<dbReference type="PANTHER" id="PTHR43004:SF19">
    <property type="entry name" value="BINDING MONOOXYGENASE, PUTATIVE (JCVI)-RELATED"/>
    <property type="match status" value="1"/>
</dbReference>
<keyword evidence="4" id="KW-1133">Transmembrane helix</keyword>
<keyword evidence="7" id="KW-1185">Reference proteome</keyword>
<keyword evidence="4" id="KW-0472">Membrane</keyword>
<comment type="cofactor">
    <cofactor evidence="1">
        <name>FAD</name>
        <dbReference type="ChEBI" id="CHEBI:57692"/>
    </cofactor>
</comment>
<dbReference type="InterPro" id="IPR002938">
    <property type="entry name" value="FAD-bd"/>
</dbReference>
<dbReference type="GO" id="GO:0071949">
    <property type="term" value="F:FAD binding"/>
    <property type="evidence" value="ECO:0007669"/>
    <property type="project" value="InterPro"/>
</dbReference>
<keyword evidence="2" id="KW-0285">Flavoprotein</keyword>
<dbReference type="EMBL" id="JACHIW010000001">
    <property type="protein sequence ID" value="MBB5155056.1"/>
    <property type="molecule type" value="Genomic_DNA"/>
</dbReference>
<accession>A0A840Q3I5</accession>
<evidence type="ECO:0000256" key="2">
    <source>
        <dbReference type="ARBA" id="ARBA00022630"/>
    </source>
</evidence>